<keyword evidence="4" id="KW-0281">Fimbrium</keyword>
<gene>
    <name evidence="7" type="ORF">RGE70_05960</name>
</gene>
<evidence type="ECO:0000313" key="8">
    <source>
        <dbReference type="Proteomes" id="UP001529491"/>
    </source>
</evidence>
<dbReference type="InterPro" id="IPR000259">
    <property type="entry name" value="Adhesion_dom_fimbrial"/>
</dbReference>
<dbReference type="InterPro" id="IPR008966">
    <property type="entry name" value="Adhesion_dom_sf"/>
</dbReference>
<protein>
    <submittedName>
        <fullName evidence="7">Fimbrial protein</fullName>
    </submittedName>
</protein>
<evidence type="ECO:0000256" key="5">
    <source>
        <dbReference type="SAM" id="SignalP"/>
    </source>
</evidence>
<name>A0ABZ0K3K3_9GAMM</name>
<accession>A0ABZ0K3K3</accession>
<reference evidence="7 8" key="1">
    <citation type="submission" date="2023-10" db="EMBL/GenBank/DDBJ databases">
        <title>Complete genome sequence of Shewanella sp. DAU334.</title>
        <authorList>
            <person name="Lee Y.-S."/>
            <person name="Jeong H.-R."/>
            <person name="Hwang E.-J."/>
            <person name="Choi Y.-L."/>
            <person name="Kim G.-D."/>
        </authorList>
    </citation>
    <scope>NUCLEOTIDE SEQUENCE [LARGE SCALE GENOMIC DNA]</scope>
    <source>
        <strain evidence="7 8">DAU334</strain>
    </source>
</reference>
<feature type="domain" description="Fimbrial-type adhesion" evidence="6">
    <location>
        <begin position="234"/>
        <end position="378"/>
    </location>
</feature>
<evidence type="ECO:0000256" key="2">
    <source>
        <dbReference type="ARBA" id="ARBA00006671"/>
    </source>
</evidence>
<dbReference type="SUPFAM" id="SSF49401">
    <property type="entry name" value="Bacterial adhesins"/>
    <property type="match status" value="1"/>
</dbReference>
<feature type="signal peptide" evidence="5">
    <location>
        <begin position="1"/>
        <end position="27"/>
    </location>
</feature>
<evidence type="ECO:0000256" key="4">
    <source>
        <dbReference type="ARBA" id="ARBA00023263"/>
    </source>
</evidence>
<feature type="chain" id="PRO_5046684488" evidence="5">
    <location>
        <begin position="28"/>
        <end position="381"/>
    </location>
</feature>
<keyword evidence="3 5" id="KW-0732">Signal</keyword>
<dbReference type="RefSeq" id="WP_310470614.1">
    <property type="nucleotide sequence ID" value="NZ_CP136522.1"/>
</dbReference>
<comment type="similarity">
    <text evidence="2">Belongs to the fimbrial protein family.</text>
</comment>
<dbReference type="InterPro" id="IPR050263">
    <property type="entry name" value="Bact_Fimbrial_Adh_Pro"/>
</dbReference>
<keyword evidence="8" id="KW-1185">Reference proteome</keyword>
<dbReference type="PANTHER" id="PTHR33420">
    <property type="entry name" value="FIMBRIAL SUBUNIT ELFA-RELATED"/>
    <property type="match status" value="1"/>
</dbReference>
<evidence type="ECO:0000256" key="3">
    <source>
        <dbReference type="ARBA" id="ARBA00022729"/>
    </source>
</evidence>
<evidence type="ECO:0000259" key="6">
    <source>
        <dbReference type="Pfam" id="PF00419"/>
    </source>
</evidence>
<dbReference type="Pfam" id="PF00419">
    <property type="entry name" value="Fimbrial"/>
    <property type="match status" value="1"/>
</dbReference>
<dbReference type="InterPro" id="IPR036937">
    <property type="entry name" value="Adhesion_dom_fimbrial_sf"/>
</dbReference>
<dbReference type="EMBL" id="CP136522">
    <property type="protein sequence ID" value="WOT06340.1"/>
    <property type="molecule type" value="Genomic_DNA"/>
</dbReference>
<dbReference type="PANTHER" id="PTHR33420:SF3">
    <property type="entry name" value="FIMBRIAL SUBUNIT ELFA"/>
    <property type="match status" value="1"/>
</dbReference>
<dbReference type="Gene3D" id="2.60.40.1090">
    <property type="entry name" value="Fimbrial-type adhesion domain"/>
    <property type="match status" value="1"/>
</dbReference>
<evidence type="ECO:0000256" key="1">
    <source>
        <dbReference type="ARBA" id="ARBA00004561"/>
    </source>
</evidence>
<evidence type="ECO:0000313" key="7">
    <source>
        <dbReference type="EMBL" id="WOT06340.1"/>
    </source>
</evidence>
<comment type="subcellular location">
    <subcellularLocation>
        <location evidence="1">Fimbrium</location>
    </subcellularLocation>
</comment>
<proteinExistence type="inferred from homology"/>
<sequence>MQNNSFKLLNAFVFFLLNLVNCHQALADMTINEGDCVSYPVVNLSATGTLTIDSGEFESVLNDSKSKDEYVFAPLSDKLDLGVGTVFCRCDDISTRQWILHSEYEGNPEIASTLNGYDFLEVEGTGGEELPFYVGTRIYHTGKVVSVPNTTYASATRSCTKDNEFEGIDGVLNGNTSANRTLRVTFRAKTDVIPAGYFSFTLPTVVSYRRLAPTDETNPVFTYPETYLTLSLVNVYVHEQCELTDNTVYSVSLGAVDLTDFDDVELNQKPTEYEPKAININFSCNGDADNKADFYLLDSNDVTNESTVLSTTLDGVGIVVEGDIDGIKQPLNYRKRYDQAIDMNATDGSGTLMLEAYPVKTSDDIEAGIYRGKATLVIENH</sequence>
<dbReference type="Proteomes" id="UP001529491">
    <property type="component" value="Chromosome"/>
</dbReference>
<organism evidence="7 8">
    <name type="scientific">Shewanella youngdeokensis</name>
    <dbReference type="NCBI Taxonomy" id="2999068"/>
    <lineage>
        <taxon>Bacteria</taxon>
        <taxon>Pseudomonadati</taxon>
        <taxon>Pseudomonadota</taxon>
        <taxon>Gammaproteobacteria</taxon>
        <taxon>Alteromonadales</taxon>
        <taxon>Shewanellaceae</taxon>
        <taxon>Shewanella</taxon>
    </lineage>
</organism>